<protein>
    <recommendedName>
        <fullName evidence="1">TIR domain-containing protein</fullName>
    </recommendedName>
</protein>
<dbReference type="HOGENOM" id="CLU_1048554_0_0_3"/>
<dbReference type="InterPro" id="IPR000157">
    <property type="entry name" value="TIR_dom"/>
</dbReference>
<dbReference type="Gene3D" id="3.40.50.10140">
    <property type="entry name" value="Toll/interleukin-1 receptor homology (TIR) domain"/>
    <property type="match status" value="1"/>
</dbReference>
<evidence type="ECO:0000259" key="1">
    <source>
        <dbReference type="PROSITE" id="PS50104"/>
    </source>
</evidence>
<sequence length="265" mass="29872">MIDSYEFDVFLAYNSVDKPLVKAIAKYLKSKGLRLWFDEEQIKPGDPIADRVIEGIFQSPVALLFIGTSGFGKFQRLWELNTLIMLCCQENIRIIPILLPGVDLNSRQLGLFYGIECLQFHQSVDETEKLEKLVQAIRGDQRLTSNVCIIDEGLGSFVVNIMGRLIEGGDIRSQNTPIGEPTKEAIKELENITGMTICNANLVRYATFNFKLKDGTEVKTWTRPLLGGDHIFLSAPDGRVIFCGFVWLKSYNLKQAIENIKTNCT</sequence>
<dbReference type="PROSITE" id="PS50104">
    <property type="entry name" value="TIR"/>
    <property type="match status" value="1"/>
</dbReference>
<keyword evidence="2" id="KW-0614">Plasmid</keyword>
<dbReference type="KEGG" id="cyc:PCC7424_5577"/>
<feature type="domain" description="TIR" evidence="1">
    <location>
        <begin position="5"/>
        <end position="141"/>
    </location>
</feature>
<dbReference type="GO" id="GO:0007165">
    <property type="term" value="P:signal transduction"/>
    <property type="evidence" value="ECO:0007669"/>
    <property type="project" value="InterPro"/>
</dbReference>
<keyword evidence="3" id="KW-1185">Reference proteome</keyword>
<proteinExistence type="predicted"/>
<accession>B7KMW9</accession>
<dbReference type="RefSeq" id="WP_012599374.1">
    <property type="nucleotide sequence ID" value="NC_011732.1"/>
</dbReference>
<gene>
    <name evidence="2" type="ordered locus">PCC7424_5577</name>
</gene>
<evidence type="ECO:0000313" key="3">
    <source>
        <dbReference type="Proteomes" id="UP000002384"/>
    </source>
</evidence>
<dbReference type="Proteomes" id="UP000002384">
    <property type="component" value="Plasmid pP742404"/>
</dbReference>
<evidence type="ECO:0000313" key="2">
    <source>
        <dbReference type="EMBL" id="ACK74141.1"/>
    </source>
</evidence>
<organism evidence="2 3">
    <name type="scientific">Gloeothece citriformis (strain PCC 7424)</name>
    <name type="common">Cyanothece sp. (strain PCC 7424)</name>
    <dbReference type="NCBI Taxonomy" id="65393"/>
    <lineage>
        <taxon>Bacteria</taxon>
        <taxon>Bacillati</taxon>
        <taxon>Cyanobacteriota</taxon>
        <taxon>Cyanophyceae</taxon>
        <taxon>Oscillatoriophycideae</taxon>
        <taxon>Chroococcales</taxon>
        <taxon>Aphanothecaceae</taxon>
        <taxon>Gloeothece</taxon>
        <taxon>Gloeothece citriformis</taxon>
    </lineage>
</organism>
<dbReference type="InterPro" id="IPR035897">
    <property type="entry name" value="Toll_tir_struct_dom_sf"/>
</dbReference>
<dbReference type="Pfam" id="PF13676">
    <property type="entry name" value="TIR_2"/>
    <property type="match status" value="1"/>
</dbReference>
<name>B7KMW9_GLOC7</name>
<dbReference type="SUPFAM" id="SSF52200">
    <property type="entry name" value="Toll/Interleukin receptor TIR domain"/>
    <property type="match status" value="1"/>
</dbReference>
<dbReference type="OrthoDB" id="466317at2"/>
<reference evidence="3" key="1">
    <citation type="journal article" date="2011" name="MBio">
        <title>Novel metabolic attributes of the genus Cyanothece, comprising a group of unicellular nitrogen-fixing Cyanobacteria.</title>
        <authorList>
            <person name="Bandyopadhyay A."/>
            <person name="Elvitigala T."/>
            <person name="Welsh E."/>
            <person name="Stockel J."/>
            <person name="Liberton M."/>
            <person name="Min H."/>
            <person name="Sherman L.A."/>
            <person name="Pakrasi H.B."/>
        </authorList>
    </citation>
    <scope>NUCLEOTIDE SEQUENCE [LARGE SCALE GENOMIC DNA]</scope>
    <source>
        <strain evidence="3">PCC 7424</strain>
        <plasmid evidence="3">pP742404</plasmid>
    </source>
</reference>
<dbReference type="EMBL" id="CP001295">
    <property type="protein sequence ID" value="ACK74141.1"/>
    <property type="molecule type" value="Genomic_DNA"/>
</dbReference>
<dbReference type="AlphaFoldDB" id="B7KMW9"/>
<geneLocation type="plasmid" evidence="2 3">
    <name>pP742404</name>
</geneLocation>